<comment type="caution">
    <text evidence="4">The sequence shown here is derived from an EMBL/GenBank/DDBJ whole genome shotgun (WGS) entry which is preliminary data.</text>
</comment>
<dbReference type="Gene3D" id="3.90.1150.10">
    <property type="entry name" value="Aspartate Aminotransferase, domain 1"/>
    <property type="match status" value="1"/>
</dbReference>
<protein>
    <submittedName>
        <fullName evidence="4">Cysteine desulfurase</fullName>
    </submittedName>
</protein>
<evidence type="ECO:0000256" key="2">
    <source>
        <dbReference type="ARBA" id="ARBA00022898"/>
    </source>
</evidence>
<dbReference type="InterPro" id="IPR015424">
    <property type="entry name" value="PyrdxlP-dep_Trfase"/>
</dbReference>
<feature type="domain" description="Aminotransferase class V" evidence="3">
    <location>
        <begin position="2"/>
        <end position="359"/>
    </location>
</feature>
<evidence type="ECO:0000313" key="4">
    <source>
        <dbReference type="EMBL" id="KOO39720.1"/>
    </source>
</evidence>
<organism evidence="4">
    <name type="scientific">Halalkalibacterium halodurans</name>
    <name type="common">Bacillus halodurans</name>
    <dbReference type="NCBI Taxonomy" id="86665"/>
    <lineage>
        <taxon>Bacteria</taxon>
        <taxon>Bacillati</taxon>
        <taxon>Bacillota</taxon>
        <taxon>Bacilli</taxon>
        <taxon>Bacillales</taxon>
        <taxon>Bacillaceae</taxon>
        <taxon>Halalkalibacterium (ex Joshi et al. 2022)</taxon>
    </lineage>
</organism>
<dbReference type="RefSeq" id="WP_053431605.1">
    <property type="nucleotide sequence ID" value="NZ_CP040441.1"/>
</dbReference>
<dbReference type="SUPFAM" id="SSF53383">
    <property type="entry name" value="PLP-dependent transferases"/>
    <property type="match status" value="1"/>
</dbReference>
<accession>A0A0M0KLP3</accession>
<dbReference type="InterPro" id="IPR015421">
    <property type="entry name" value="PyrdxlP-dep_Trfase_major"/>
</dbReference>
<dbReference type="InterPro" id="IPR000192">
    <property type="entry name" value="Aminotrans_V_dom"/>
</dbReference>
<dbReference type="PANTHER" id="PTHR11601:SF36">
    <property type="entry name" value="CYSTEINE DESULFURASE NIFS-RELATED"/>
    <property type="match status" value="1"/>
</dbReference>
<dbReference type="InterPro" id="IPR015422">
    <property type="entry name" value="PyrdxlP-dep_Trfase_small"/>
</dbReference>
<reference evidence="4" key="1">
    <citation type="submission" date="2015-08" db="EMBL/GenBank/DDBJ databases">
        <title>Complete DNA Sequence of Pseudomonas syringae pv. actinidiae, the Causal Agent of Kiwifruit Canker Disease.</title>
        <authorList>
            <person name="Rikkerink E.H.A."/>
            <person name="Fineran P.C."/>
        </authorList>
    </citation>
    <scope>NUCLEOTIDE SEQUENCE</scope>
    <source>
        <strain evidence="4">DSM 13666</strain>
    </source>
</reference>
<evidence type="ECO:0000256" key="1">
    <source>
        <dbReference type="ARBA" id="ARBA00001933"/>
    </source>
</evidence>
<dbReference type="PANTHER" id="PTHR11601">
    <property type="entry name" value="CYSTEINE DESULFURYLASE FAMILY MEMBER"/>
    <property type="match status" value="1"/>
</dbReference>
<gene>
    <name evidence="4" type="ORF">AMD02_13335</name>
</gene>
<dbReference type="PATRIC" id="fig|136160.3.peg.3107"/>
<dbReference type="EMBL" id="LILD01000001">
    <property type="protein sequence ID" value="KOO39720.1"/>
    <property type="molecule type" value="Genomic_DNA"/>
</dbReference>
<proteinExistence type="predicted"/>
<dbReference type="Pfam" id="PF00266">
    <property type="entry name" value="Aminotran_5"/>
    <property type="match status" value="1"/>
</dbReference>
<dbReference type="AlphaFoldDB" id="A0A0M0KLP3"/>
<keyword evidence="2" id="KW-0663">Pyridoxal phosphate</keyword>
<dbReference type="PIRSF" id="PIRSF005572">
    <property type="entry name" value="NifS"/>
    <property type="match status" value="1"/>
</dbReference>
<evidence type="ECO:0000259" key="3">
    <source>
        <dbReference type="Pfam" id="PF00266"/>
    </source>
</evidence>
<dbReference type="Gene3D" id="1.10.260.50">
    <property type="match status" value="1"/>
</dbReference>
<comment type="cofactor">
    <cofactor evidence="1">
        <name>pyridoxal 5'-phosphate</name>
        <dbReference type="ChEBI" id="CHEBI:597326"/>
    </cofactor>
</comment>
<dbReference type="GeneID" id="87596837"/>
<dbReference type="NCBIfam" id="NF002806">
    <property type="entry name" value="PRK02948.1"/>
    <property type="match status" value="1"/>
</dbReference>
<name>A0A0M0KLP3_ALKHA</name>
<dbReference type="Gene3D" id="3.40.640.10">
    <property type="entry name" value="Type I PLP-dependent aspartate aminotransferase-like (Major domain)"/>
    <property type="match status" value="1"/>
</dbReference>
<dbReference type="GO" id="GO:0003824">
    <property type="term" value="F:catalytic activity"/>
    <property type="evidence" value="ECO:0007669"/>
    <property type="project" value="UniProtKB-ARBA"/>
</dbReference>
<dbReference type="InterPro" id="IPR016454">
    <property type="entry name" value="Cysteine_dSase"/>
</dbReference>
<sequence length="375" mass="41936">MIYLDYCATTPMSDYVKDVYVTVASQFYGNPNSLHDVGYEASNILEQCKRQIANLLHIDPAGIFFTGSASEANFLTIVSLALAHRRKGRHLITTKCEHPSVLSTFRYLESQQFDVSYVPVNSYGQVSVDALMETIREDTILVSIAHSQSVLGTIQSLETFAEPLVTYDILFHSDCTQSIGKVDVPIRLLHSLTMSGHKINGPKGIGLAYIDPAIQWEPFLSGVTQQSGFRQGTVDIPSVAAFTAAIEESFQHRTAYDQHITKLHHQFKEKMMEWPMILEGHPSNRLKHHFGLRLHGMEGQFVMLEANRAGFAISTGTACSSSHHEPDPVFAAIGRTKEEADQFFRVSFGISTTEQEFNAFIDFLQQLIDRKGEPM</sequence>